<evidence type="ECO:0000313" key="3">
    <source>
        <dbReference type="Proteomes" id="UP000509302"/>
    </source>
</evidence>
<dbReference type="Proteomes" id="UP000509302">
    <property type="component" value="Chromosome"/>
</dbReference>
<keyword evidence="3" id="KW-1185">Reference proteome</keyword>
<sequence>MFKILKISALFLIFGFADQYANTDQQLPQQQKLNGIYEYVYPYNSSDTLENHYLQFEKGKIFYYGTSDDFDMAREGYEVGFFSVEIPFVDYYQNTINFSVGVSESDMYKKPITPSKNEGNNTLWGMSLTHNSINYQGEIKDNGNTIVISSEGIDDRTFVKIK</sequence>
<feature type="signal peptide" evidence="1">
    <location>
        <begin position="1"/>
        <end position="21"/>
    </location>
</feature>
<dbReference type="AlphaFoldDB" id="A0A7H9AQD0"/>
<dbReference type="EMBL" id="CP058595">
    <property type="protein sequence ID" value="QLG45691.1"/>
    <property type="molecule type" value="Genomic_DNA"/>
</dbReference>
<protein>
    <submittedName>
        <fullName evidence="2">Uncharacterized protein</fullName>
    </submittedName>
</protein>
<evidence type="ECO:0000313" key="2">
    <source>
        <dbReference type="EMBL" id="QLG45691.1"/>
    </source>
</evidence>
<evidence type="ECO:0000256" key="1">
    <source>
        <dbReference type="SAM" id="SignalP"/>
    </source>
</evidence>
<proteinExistence type="predicted"/>
<feature type="chain" id="PRO_5028818838" evidence="1">
    <location>
        <begin position="22"/>
        <end position="162"/>
    </location>
</feature>
<organism evidence="2 3">
    <name type="scientific">Costertonia aggregata</name>
    <dbReference type="NCBI Taxonomy" id="343403"/>
    <lineage>
        <taxon>Bacteria</taxon>
        <taxon>Pseudomonadati</taxon>
        <taxon>Bacteroidota</taxon>
        <taxon>Flavobacteriia</taxon>
        <taxon>Flavobacteriales</taxon>
        <taxon>Flavobacteriaceae</taxon>
        <taxon>Costertonia</taxon>
    </lineage>
</organism>
<accession>A0A7H9AQD0</accession>
<name>A0A7H9AQD0_9FLAO</name>
<gene>
    <name evidence="2" type="ORF">HYG79_10140</name>
</gene>
<dbReference type="KEGG" id="cagg:HYG79_10140"/>
<keyword evidence="1" id="KW-0732">Signal</keyword>
<dbReference type="RefSeq" id="WP_179241978.1">
    <property type="nucleotide sequence ID" value="NZ_CP058595.1"/>
</dbReference>
<reference evidence="2 3" key="1">
    <citation type="journal article" date="2006" name="Int. J. Syst. Evol. Microbiol.">
        <title>Costertonia aggregata gen. nov., sp. nov., a mesophilic marine bacterium of the family Flavobacteriaceae, isolated from a mature biofilm.</title>
        <authorList>
            <person name="Kwon K.K."/>
            <person name="Lee Y.K."/>
            <person name="Lee H.K."/>
        </authorList>
    </citation>
    <scope>NUCLEOTIDE SEQUENCE [LARGE SCALE GENOMIC DNA]</scope>
    <source>
        <strain evidence="2 3">KCCM 42265</strain>
    </source>
</reference>